<protein>
    <submittedName>
        <fullName evidence="1">Uncharacterized protein</fullName>
    </submittedName>
</protein>
<accession>A0A0F9KVZ7</accession>
<evidence type="ECO:0000313" key="1">
    <source>
        <dbReference type="EMBL" id="KKM85903.1"/>
    </source>
</evidence>
<sequence length="79" mass="9098">METLLRVYYRIDGTVRGPLECDMEVSGSSFVKQLVREHLKLLWNQEVSIERIEVLFTTPRPGEDGLSLVRAFMMGVVRV</sequence>
<organism evidence="1">
    <name type="scientific">marine sediment metagenome</name>
    <dbReference type="NCBI Taxonomy" id="412755"/>
    <lineage>
        <taxon>unclassified sequences</taxon>
        <taxon>metagenomes</taxon>
        <taxon>ecological metagenomes</taxon>
    </lineage>
</organism>
<gene>
    <name evidence="1" type="ORF">LCGC14_1284440</name>
</gene>
<dbReference type="EMBL" id="LAZR01007338">
    <property type="protein sequence ID" value="KKM85903.1"/>
    <property type="molecule type" value="Genomic_DNA"/>
</dbReference>
<dbReference type="AlphaFoldDB" id="A0A0F9KVZ7"/>
<reference evidence="1" key="1">
    <citation type="journal article" date="2015" name="Nature">
        <title>Complex archaea that bridge the gap between prokaryotes and eukaryotes.</title>
        <authorList>
            <person name="Spang A."/>
            <person name="Saw J.H."/>
            <person name="Jorgensen S.L."/>
            <person name="Zaremba-Niedzwiedzka K."/>
            <person name="Martijn J."/>
            <person name="Lind A.E."/>
            <person name="van Eijk R."/>
            <person name="Schleper C."/>
            <person name="Guy L."/>
            <person name="Ettema T.J."/>
        </authorList>
    </citation>
    <scope>NUCLEOTIDE SEQUENCE</scope>
</reference>
<comment type="caution">
    <text evidence="1">The sequence shown here is derived from an EMBL/GenBank/DDBJ whole genome shotgun (WGS) entry which is preliminary data.</text>
</comment>
<proteinExistence type="predicted"/>
<name>A0A0F9KVZ7_9ZZZZ</name>